<feature type="active site" evidence="6">
    <location>
        <position position="129"/>
    </location>
</feature>
<comment type="subcellular location">
    <subcellularLocation>
        <location evidence="6">Cytoplasm</location>
    </subcellularLocation>
</comment>
<proteinExistence type="inferred from homology"/>
<evidence type="ECO:0000259" key="7">
    <source>
        <dbReference type="SMART" id="SM00479"/>
    </source>
</evidence>
<keyword evidence="2 6" id="KW-0540">Nuclease</keyword>
<evidence type="ECO:0000256" key="3">
    <source>
        <dbReference type="ARBA" id="ARBA00022801"/>
    </source>
</evidence>
<dbReference type="SUPFAM" id="SSF53098">
    <property type="entry name" value="Ribonuclease H-like"/>
    <property type="match status" value="1"/>
</dbReference>
<evidence type="ECO:0000256" key="1">
    <source>
        <dbReference type="ARBA" id="ARBA00009921"/>
    </source>
</evidence>
<dbReference type="GO" id="GO:0005737">
    <property type="term" value="C:cytoplasm"/>
    <property type="evidence" value="ECO:0007669"/>
    <property type="project" value="UniProtKB-SubCell"/>
</dbReference>
<dbReference type="InterPro" id="IPR013520">
    <property type="entry name" value="Ribonucl_H"/>
</dbReference>
<gene>
    <name evidence="6 8" type="primary">orn</name>
    <name evidence="8" type="ORF">BUAMB_547</name>
</gene>
<dbReference type="EC" id="3.1.-.-" evidence="6"/>
<dbReference type="InterPro" id="IPR036397">
    <property type="entry name" value="RNaseH_sf"/>
</dbReference>
<keyword evidence="3 6" id="KW-0378">Hydrolase</keyword>
<dbReference type="GO" id="GO:0006259">
    <property type="term" value="P:DNA metabolic process"/>
    <property type="evidence" value="ECO:0007669"/>
    <property type="project" value="UniProtKB-ARBA"/>
</dbReference>
<evidence type="ECO:0000256" key="5">
    <source>
        <dbReference type="ARBA" id="ARBA00070964"/>
    </source>
</evidence>
<dbReference type="CDD" id="cd06135">
    <property type="entry name" value="Orn"/>
    <property type="match status" value="1"/>
</dbReference>
<evidence type="ECO:0000256" key="2">
    <source>
        <dbReference type="ARBA" id="ARBA00022722"/>
    </source>
</evidence>
<dbReference type="HOGENOM" id="CLU_064761_2_0_6"/>
<name>G2LQ50_BUCUM</name>
<keyword evidence="6" id="KW-0963">Cytoplasm</keyword>
<keyword evidence="4 6" id="KW-0269">Exonuclease</keyword>
<dbReference type="RefSeq" id="WP_014500239.1">
    <property type="nucleotide sequence ID" value="NC_017259.1"/>
</dbReference>
<dbReference type="KEGG" id="buh:BUAMB_547"/>
<dbReference type="Gene3D" id="3.30.420.10">
    <property type="entry name" value="Ribonuclease H-like superfamily/Ribonuclease H"/>
    <property type="match status" value="1"/>
</dbReference>
<dbReference type="AlphaFoldDB" id="G2LQ50"/>
<dbReference type="EMBL" id="CP002648">
    <property type="protein sequence ID" value="AEO08337.1"/>
    <property type="molecule type" value="Genomic_DNA"/>
</dbReference>
<dbReference type="OrthoDB" id="9801329at2"/>
<protein>
    <recommendedName>
        <fullName evidence="5 6">Oligoribonuclease</fullName>
        <ecNumber evidence="6">3.1.-.-</ecNumber>
    </recommendedName>
</protein>
<dbReference type="HAMAP" id="MF_00045">
    <property type="entry name" value="Oligoribonuclease"/>
    <property type="match status" value="1"/>
</dbReference>
<evidence type="ECO:0000313" key="9">
    <source>
        <dbReference type="Proteomes" id="UP000006139"/>
    </source>
</evidence>
<comment type="function">
    <text evidence="6">3'-to-5' exoribonuclease specific for small oligoribonucleotides.</text>
</comment>
<evidence type="ECO:0000256" key="6">
    <source>
        <dbReference type="HAMAP-Rule" id="MF_00045"/>
    </source>
</evidence>
<organism evidence="8 9">
    <name type="scientific">Buchnera aphidicola str. Ua</name>
    <name type="common">Uroleucon ambrosiae</name>
    <dbReference type="NCBI Taxonomy" id="1005057"/>
    <lineage>
        <taxon>Bacteria</taxon>
        <taxon>Pseudomonadati</taxon>
        <taxon>Pseudomonadota</taxon>
        <taxon>Gammaproteobacteria</taxon>
        <taxon>Enterobacterales</taxon>
        <taxon>Erwiniaceae</taxon>
        <taxon>Buchnera</taxon>
    </lineage>
</organism>
<feature type="domain" description="Exonuclease" evidence="7">
    <location>
        <begin position="7"/>
        <end position="180"/>
    </location>
</feature>
<dbReference type="Proteomes" id="UP000006139">
    <property type="component" value="Chromosome"/>
</dbReference>
<dbReference type="eggNOG" id="COG1949">
    <property type="taxonomic scope" value="Bacteria"/>
</dbReference>
<dbReference type="FunFam" id="3.30.420.10:FF:000003">
    <property type="entry name" value="Oligoribonuclease"/>
    <property type="match status" value="1"/>
</dbReference>
<dbReference type="NCBIfam" id="NF003765">
    <property type="entry name" value="PRK05359.1"/>
    <property type="match status" value="1"/>
</dbReference>
<dbReference type="GO" id="GO:0003676">
    <property type="term" value="F:nucleic acid binding"/>
    <property type="evidence" value="ECO:0007669"/>
    <property type="project" value="InterPro"/>
</dbReference>
<dbReference type="InterPro" id="IPR012337">
    <property type="entry name" value="RNaseH-like_sf"/>
</dbReference>
<dbReference type="PANTHER" id="PTHR11046">
    <property type="entry name" value="OLIGORIBONUCLEASE, MITOCHONDRIAL"/>
    <property type="match status" value="1"/>
</dbReference>
<comment type="similarity">
    <text evidence="1 6">Belongs to the oligoribonuclease family.</text>
</comment>
<evidence type="ECO:0000256" key="4">
    <source>
        <dbReference type="ARBA" id="ARBA00022839"/>
    </source>
</evidence>
<dbReference type="InterPro" id="IPR022894">
    <property type="entry name" value="Oligoribonuclease"/>
</dbReference>
<dbReference type="GO" id="GO:0000175">
    <property type="term" value="F:3'-5'-RNA exonuclease activity"/>
    <property type="evidence" value="ECO:0007669"/>
    <property type="project" value="InterPro"/>
</dbReference>
<dbReference type="PANTHER" id="PTHR11046:SF0">
    <property type="entry name" value="OLIGORIBONUCLEASE, MITOCHONDRIAL"/>
    <property type="match status" value="1"/>
</dbReference>
<dbReference type="STRING" id="1005057.BUAMB_547"/>
<sequence length="183" mass="21796">MTINQNNLIWIDLEMTGLNPKIHRIIEIATLITDNLLNIIAEGPVISIYQKEKYMLRMDQWNTITHTENGLITRVKNSIYNETKAELETIVFLKKWVPIQSSPMCGNSITQDRIFLLKYMPTLENYFHYRNIDVSTLKELAYRWNPKILKNFQKKNVHRALEDIRESILELNFYKNNFFKKNT</sequence>
<dbReference type="PATRIC" id="fig|1005057.4.peg.524"/>
<dbReference type="SMART" id="SM00479">
    <property type="entry name" value="EXOIII"/>
    <property type="match status" value="1"/>
</dbReference>
<evidence type="ECO:0000313" key="8">
    <source>
        <dbReference type="EMBL" id="AEO08337.1"/>
    </source>
</evidence>
<reference evidence="8 9" key="1">
    <citation type="journal article" date="2011" name="PLoS Genet.">
        <title>Sequence conservation and functional constraint on intergenic spacers in reduced genomes of the obligate symbiont buchnera.</title>
        <authorList>
            <person name="Degnan P.H."/>
            <person name="Ochman H."/>
            <person name="Moran N.A."/>
        </authorList>
    </citation>
    <scope>NUCLEOTIDE SEQUENCE [LARGE SCALE GENOMIC DNA]</scope>
    <source>
        <strain evidence="8 9">Ua</strain>
    </source>
</reference>
<dbReference type="Pfam" id="PF00929">
    <property type="entry name" value="RNase_T"/>
    <property type="match status" value="1"/>
</dbReference>
<accession>G2LQ50</accession>